<feature type="domain" description="FRG" evidence="1">
    <location>
        <begin position="21"/>
        <end position="124"/>
    </location>
</feature>
<dbReference type="Pfam" id="PF08867">
    <property type="entry name" value="FRG"/>
    <property type="match status" value="1"/>
</dbReference>
<name>A0ABY2LIB3_9LEPT</name>
<evidence type="ECO:0000259" key="1">
    <source>
        <dbReference type="SMART" id="SM00901"/>
    </source>
</evidence>
<comment type="caution">
    <text evidence="2">The sequence shown here is derived from an EMBL/GenBank/DDBJ whole genome shotgun (WGS) entry which is preliminary data.</text>
</comment>
<dbReference type="Proteomes" id="UP000297918">
    <property type="component" value="Unassembled WGS sequence"/>
</dbReference>
<evidence type="ECO:0000313" key="3">
    <source>
        <dbReference type="Proteomes" id="UP000297918"/>
    </source>
</evidence>
<keyword evidence="3" id="KW-1185">Reference proteome</keyword>
<organism evidence="2 3">
    <name type="scientific">Leptospira bourretii</name>
    <dbReference type="NCBI Taxonomy" id="2484962"/>
    <lineage>
        <taxon>Bacteria</taxon>
        <taxon>Pseudomonadati</taxon>
        <taxon>Spirochaetota</taxon>
        <taxon>Spirochaetia</taxon>
        <taxon>Leptospirales</taxon>
        <taxon>Leptospiraceae</taxon>
        <taxon>Leptospira</taxon>
    </lineage>
</organism>
<proteinExistence type="predicted"/>
<accession>A0ABY2LIB3</accession>
<dbReference type="SMART" id="SM00901">
    <property type="entry name" value="FRG"/>
    <property type="match status" value="1"/>
</dbReference>
<dbReference type="EMBL" id="RQFL01000010">
    <property type="protein sequence ID" value="TGK94057.1"/>
    <property type="molecule type" value="Genomic_DNA"/>
</dbReference>
<gene>
    <name evidence="2" type="ORF">EHQ26_04710</name>
</gene>
<reference evidence="3" key="1">
    <citation type="journal article" date="2019" name="PLoS Negl. Trop. Dis.">
        <title>Revisiting the worldwide diversity of Leptospira species in the environment.</title>
        <authorList>
            <person name="Vincent A.T."/>
            <person name="Schiettekatte O."/>
            <person name="Bourhy P."/>
            <person name="Veyrier F.J."/>
            <person name="Picardeau M."/>
        </authorList>
    </citation>
    <scope>NUCLEOTIDE SEQUENCE [LARGE SCALE GENOMIC DNA]</scope>
    <source>
        <strain evidence="3">201800281</strain>
    </source>
</reference>
<evidence type="ECO:0000313" key="2">
    <source>
        <dbReference type="EMBL" id="TGK94057.1"/>
    </source>
</evidence>
<dbReference type="InterPro" id="IPR014966">
    <property type="entry name" value="FRG-dom"/>
</dbReference>
<dbReference type="RefSeq" id="WP_135749928.1">
    <property type="nucleotide sequence ID" value="NZ_RQFL01000010.1"/>
</dbReference>
<protein>
    <submittedName>
        <fullName evidence="2">FRG domain-containing protein</fullName>
    </submittedName>
</protein>
<sequence length="280" mass="33373">MIQEIEINTLDELEKIQKQLDVQNWIYRGVADKDWNIQTSIDRVKKGTALLPYFEYNLLDYTFRSKKLYKELSELDFENYLEVLSFLQHYGAPTRLLDFTRSFYIALFFAFEDPSLDTNYSSIFAFNHLKFRTNFYKTLKLQYSEESNEIDINKYNQFALTNNHEVSFNTFFNEILIENNFKFILPLEPNFFNQRIFVQQGLFLIQGSIDISFQENLEIYDKSELAENILKININRKLISNIILNLAKMGITPYSIYPGIDGFLKDLKLSLFRDYFKIYT</sequence>